<dbReference type="OrthoDB" id="5868017at2759"/>
<name>A0A7I4YVQ8_HAECO</name>
<evidence type="ECO:0000313" key="4">
    <source>
        <dbReference type="WBParaSite" id="HCON_00148950-00001"/>
    </source>
</evidence>
<dbReference type="AlphaFoldDB" id="A0A7I4YVQ8"/>
<protein>
    <submittedName>
        <fullName evidence="4">Ground-like domain-containing protein</fullName>
    </submittedName>
</protein>
<sequence length="288" mass="31889">MFGDIGPYSKSLLLLLIPTVSAHFFPSQPCVTPSTSSCGSSYGVYRAPVMNYGTPSYPQTPLVVYPAPLQYAPQQPVPPIIRPLPPPPPQLRPPPPPPQHQPITYVAQPNIIQAHGEYVGPALSPQSPPPPVYITPAPVYVTTPSPPICWMDQDGFECCSLPLRTLMTDFLNSQQVPRGCNMQKVANQLQMMAQNRFNFSFESTVAQSQMASKFQFRARLMCKVRSNDGKIALLFATPNQYSLEPSEYHPLTPLEEEGKGWTETEKEIWSSDDPRLFTANLGSKSLKV</sequence>
<dbReference type="InterPro" id="IPR007284">
    <property type="entry name" value="Ground-like_dom"/>
</dbReference>
<feature type="signal peptide" evidence="1">
    <location>
        <begin position="1"/>
        <end position="22"/>
    </location>
</feature>
<dbReference type="Proteomes" id="UP000025227">
    <property type="component" value="Unplaced"/>
</dbReference>
<keyword evidence="1" id="KW-0732">Signal</keyword>
<evidence type="ECO:0000259" key="2">
    <source>
        <dbReference type="Pfam" id="PF04155"/>
    </source>
</evidence>
<evidence type="ECO:0000256" key="1">
    <source>
        <dbReference type="SAM" id="SignalP"/>
    </source>
</evidence>
<proteinExistence type="predicted"/>
<keyword evidence="3" id="KW-1185">Reference proteome</keyword>
<organism evidence="3 4">
    <name type="scientific">Haemonchus contortus</name>
    <name type="common">Barber pole worm</name>
    <dbReference type="NCBI Taxonomy" id="6289"/>
    <lineage>
        <taxon>Eukaryota</taxon>
        <taxon>Metazoa</taxon>
        <taxon>Ecdysozoa</taxon>
        <taxon>Nematoda</taxon>
        <taxon>Chromadorea</taxon>
        <taxon>Rhabditida</taxon>
        <taxon>Rhabditina</taxon>
        <taxon>Rhabditomorpha</taxon>
        <taxon>Strongyloidea</taxon>
        <taxon>Trichostrongylidae</taxon>
        <taxon>Haemonchus</taxon>
    </lineage>
</organism>
<reference evidence="4" key="1">
    <citation type="submission" date="2020-12" db="UniProtKB">
        <authorList>
            <consortium name="WormBaseParasite"/>
        </authorList>
    </citation>
    <scope>IDENTIFICATION</scope>
    <source>
        <strain evidence="4">MHco3</strain>
    </source>
</reference>
<accession>A0A7I4YVQ8</accession>
<feature type="domain" description="Ground-like" evidence="2">
    <location>
        <begin position="155"/>
        <end position="233"/>
    </location>
</feature>
<dbReference type="PANTHER" id="PTHR31967">
    <property type="entry name" value="GROUNDHOG (HEDGEHOG-LIKE FAMILY)-RELATED"/>
    <property type="match status" value="1"/>
</dbReference>
<dbReference type="Pfam" id="PF04155">
    <property type="entry name" value="Ground-like"/>
    <property type="match status" value="1"/>
</dbReference>
<dbReference type="OMA" id="RARLMCK"/>
<feature type="chain" id="PRO_5029545901" evidence="1">
    <location>
        <begin position="23"/>
        <end position="288"/>
    </location>
</feature>
<dbReference type="WBParaSite" id="HCON_00148950-00001">
    <property type="protein sequence ID" value="HCON_00148950-00001"/>
    <property type="gene ID" value="HCON_00148950"/>
</dbReference>
<evidence type="ECO:0000313" key="3">
    <source>
        <dbReference type="Proteomes" id="UP000025227"/>
    </source>
</evidence>